<keyword evidence="6" id="KW-1185">Reference proteome</keyword>
<evidence type="ECO:0000313" key="5">
    <source>
        <dbReference type="EMBL" id="MDQ0531383.1"/>
    </source>
</evidence>
<dbReference type="RefSeq" id="WP_209977953.1">
    <property type="nucleotide sequence ID" value="NZ_JAGINO010000001.1"/>
</dbReference>
<feature type="domain" description="Carbohydrate kinase PfkB" evidence="4">
    <location>
        <begin position="8"/>
        <end position="302"/>
    </location>
</feature>
<accession>A0ABU0MD79</accession>
<dbReference type="InterPro" id="IPR011611">
    <property type="entry name" value="PfkB_dom"/>
</dbReference>
<reference evidence="5 6" key="1">
    <citation type="submission" date="2023-07" db="EMBL/GenBank/DDBJ databases">
        <title>Genomic Encyclopedia of Type Strains, Phase IV (KMG-IV): sequencing the most valuable type-strain genomes for metagenomic binning, comparative biology and taxonomic classification.</title>
        <authorList>
            <person name="Goeker M."/>
        </authorList>
    </citation>
    <scope>NUCLEOTIDE SEQUENCE [LARGE SCALE GENOMIC DNA]</scope>
    <source>
        <strain evidence="5 6">DSM 19922</strain>
    </source>
</reference>
<dbReference type="CDD" id="cd01166">
    <property type="entry name" value="KdgK"/>
    <property type="match status" value="1"/>
</dbReference>
<organism evidence="5 6">
    <name type="scientific">Azospirillum picis</name>
    <dbReference type="NCBI Taxonomy" id="488438"/>
    <lineage>
        <taxon>Bacteria</taxon>
        <taxon>Pseudomonadati</taxon>
        <taxon>Pseudomonadota</taxon>
        <taxon>Alphaproteobacteria</taxon>
        <taxon>Rhodospirillales</taxon>
        <taxon>Azospirillaceae</taxon>
        <taxon>Azospirillum</taxon>
    </lineage>
</organism>
<evidence type="ECO:0000256" key="1">
    <source>
        <dbReference type="ARBA" id="ARBA00010688"/>
    </source>
</evidence>
<dbReference type="SUPFAM" id="SSF53613">
    <property type="entry name" value="Ribokinase-like"/>
    <property type="match status" value="1"/>
</dbReference>
<evidence type="ECO:0000256" key="3">
    <source>
        <dbReference type="ARBA" id="ARBA00022777"/>
    </source>
</evidence>
<dbReference type="EC" id="2.7.1.45" evidence="5"/>
<dbReference type="Pfam" id="PF00294">
    <property type="entry name" value="PfkB"/>
    <property type="match status" value="1"/>
</dbReference>
<dbReference type="PROSITE" id="PS00584">
    <property type="entry name" value="PFKB_KINASES_2"/>
    <property type="match status" value="1"/>
</dbReference>
<evidence type="ECO:0000259" key="4">
    <source>
        <dbReference type="Pfam" id="PF00294"/>
    </source>
</evidence>
<dbReference type="InterPro" id="IPR029056">
    <property type="entry name" value="Ribokinase-like"/>
</dbReference>
<dbReference type="EMBL" id="JAUSVU010000001">
    <property type="protein sequence ID" value="MDQ0531383.1"/>
    <property type="molecule type" value="Genomic_DNA"/>
</dbReference>
<evidence type="ECO:0000313" key="6">
    <source>
        <dbReference type="Proteomes" id="UP001244552"/>
    </source>
</evidence>
<dbReference type="Proteomes" id="UP001244552">
    <property type="component" value="Unassembled WGS sequence"/>
</dbReference>
<proteinExistence type="inferred from homology"/>
<dbReference type="Gene3D" id="3.40.1190.20">
    <property type="match status" value="1"/>
</dbReference>
<evidence type="ECO:0000256" key="2">
    <source>
        <dbReference type="ARBA" id="ARBA00022679"/>
    </source>
</evidence>
<protein>
    <submittedName>
        <fullName evidence="5">2-dehydro-3-deoxygluconokinase</fullName>
        <ecNumber evidence="5">2.7.1.45</ecNumber>
    </submittedName>
</protein>
<dbReference type="PANTHER" id="PTHR43085">
    <property type="entry name" value="HEXOKINASE FAMILY MEMBER"/>
    <property type="match status" value="1"/>
</dbReference>
<keyword evidence="2 5" id="KW-0808">Transferase</keyword>
<gene>
    <name evidence="5" type="ORF">QO018_000215</name>
</gene>
<name>A0ABU0MD79_9PROT</name>
<dbReference type="GO" id="GO:0008673">
    <property type="term" value="F:2-dehydro-3-deoxygluconokinase activity"/>
    <property type="evidence" value="ECO:0007669"/>
    <property type="project" value="UniProtKB-EC"/>
</dbReference>
<dbReference type="InterPro" id="IPR050306">
    <property type="entry name" value="PfkB_Carbo_kinase"/>
</dbReference>
<keyword evidence="3" id="KW-0418">Kinase</keyword>
<dbReference type="PANTHER" id="PTHR43085:SF15">
    <property type="entry name" value="2-DEHYDRO-3-DEOXYGLUCONOKINASE"/>
    <property type="match status" value="1"/>
</dbReference>
<sequence length="307" mass="33072">MSDTSKGRIAALGECMIEMFRRPDGSLTMGFGGDTLNTAVYLARLGTPADYVTALGDDSISEDMVAAWASEGVGTGHVLRIPNRLPGLYLIETDASGERRFLYWRDKAPARELFALPQTPDLCAALEEYGVLYLSGISLAIWGEAGRERMFALLERVRAKGGKVAFDTNWRPRLWPDVETARAAFDRMLRHTDIALPGVTDLRDLYGDADAGAVLERVRAAGAEEIVLKLEQPGCLVVRDGETVEVPAIKVDTVVDTTAAGDSFSAGYLAARLRGEDPAAAATAAHRLASVVIQHRGAIIPRDAMPA</sequence>
<comment type="similarity">
    <text evidence="1">Belongs to the carbohydrate kinase PfkB family.</text>
</comment>
<comment type="caution">
    <text evidence="5">The sequence shown here is derived from an EMBL/GenBank/DDBJ whole genome shotgun (WGS) entry which is preliminary data.</text>
</comment>
<dbReference type="InterPro" id="IPR002173">
    <property type="entry name" value="Carboh/pur_kinase_PfkB_CS"/>
</dbReference>